<dbReference type="EMBL" id="JACRSQ010000005">
    <property type="protein sequence ID" value="MBC8542942.1"/>
    <property type="molecule type" value="Genomic_DNA"/>
</dbReference>
<sequence length="67" mass="7514">MSDEAIIAEENQKRCVSPMTDKELQRASIRASFQIQNEVGKNSRKWGAEVESKAEKFAGRSKVSKIS</sequence>
<dbReference type="RefSeq" id="WP_177718230.1">
    <property type="nucleotide sequence ID" value="NZ_JACRSQ010000005.1"/>
</dbReference>
<comment type="caution">
    <text evidence="1">The sequence shown here is derived from an EMBL/GenBank/DDBJ whole genome shotgun (WGS) entry which is preliminary data.</text>
</comment>
<keyword evidence="2" id="KW-1185">Reference proteome</keyword>
<dbReference type="AlphaFoldDB" id="A0A926HWP5"/>
<organism evidence="1 2">
    <name type="scientific">Bianquea renquensis</name>
    <dbReference type="NCBI Taxonomy" id="2763661"/>
    <lineage>
        <taxon>Bacteria</taxon>
        <taxon>Bacillati</taxon>
        <taxon>Bacillota</taxon>
        <taxon>Clostridia</taxon>
        <taxon>Eubacteriales</taxon>
        <taxon>Bianqueaceae</taxon>
        <taxon>Bianquea</taxon>
    </lineage>
</organism>
<dbReference type="Proteomes" id="UP000657006">
    <property type="component" value="Unassembled WGS sequence"/>
</dbReference>
<evidence type="ECO:0000313" key="1">
    <source>
        <dbReference type="EMBL" id="MBC8542942.1"/>
    </source>
</evidence>
<gene>
    <name evidence="1" type="ORF">H8730_05220</name>
</gene>
<evidence type="ECO:0000313" key="2">
    <source>
        <dbReference type="Proteomes" id="UP000657006"/>
    </source>
</evidence>
<proteinExistence type="predicted"/>
<protein>
    <submittedName>
        <fullName evidence="1">Uncharacterized protein</fullName>
    </submittedName>
</protein>
<reference evidence="1" key="1">
    <citation type="submission" date="2020-08" db="EMBL/GenBank/DDBJ databases">
        <title>Genome public.</title>
        <authorList>
            <person name="Liu C."/>
            <person name="Sun Q."/>
        </authorList>
    </citation>
    <scope>NUCLEOTIDE SEQUENCE</scope>
    <source>
        <strain evidence="1">NSJ-32</strain>
    </source>
</reference>
<accession>A0A926HWP5</accession>
<name>A0A926HWP5_9FIRM</name>